<keyword evidence="2" id="KW-1185">Reference proteome</keyword>
<reference evidence="1" key="1">
    <citation type="submission" date="2020-05" db="EMBL/GenBank/DDBJ databases">
        <authorList>
            <consortium name="Genoscope - CEA"/>
            <person name="William W."/>
        </authorList>
    </citation>
    <scope>NUCLEOTIDE SEQUENCE [LARGE SCALE GENOMIC DNA]</scope>
    <source>
        <strain evidence="1">PCC 7821</strain>
    </source>
</reference>
<sequence length="76" mass="9071">MIIIGSRASLEDDILRLWKEAYPEYKGFISEVITAFKYRHWLAHGRYWEPKLGRIYDYYSLYDLADAVEHLVTSLN</sequence>
<dbReference type="AlphaFoldDB" id="A0A6J7ZGX8"/>
<dbReference type="EMBL" id="CZCZ02000007">
    <property type="protein sequence ID" value="CAC5341022.1"/>
    <property type="molecule type" value="Genomic_DNA"/>
</dbReference>
<name>A0A6J7ZGX8_PLARU</name>
<comment type="caution">
    <text evidence="1">The sequence shown here is derived from an EMBL/GenBank/DDBJ whole genome shotgun (WGS) entry which is preliminary data.</text>
</comment>
<evidence type="ECO:0000313" key="1">
    <source>
        <dbReference type="EMBL" id="CAC5341022.1"/>
    </source>
</evidence>
<dbReference type="RefSeq" id="WP_026797379.1">
    <property type="nucleotide sequence ID" value="NZ_LR812491.1"/>
</dbReference>
<evidence type="ECO:0000313" key="2">
    <source>
        <dbReference type="Proteomes" id="UP000196521"/>
    </source>
</evidence>
<proteinExistence type="predicted"/>
<gene>
    <name evidence="1" type="ORF">PLAN_120231</name>
</gene>
<protein>
    <submittedName>
        <fullName evidence="1">Uncharacterized protein</fullName>
    </submittedName>
</protein>
<dbReference type="Proteomes" id="UP000196521">
    <property type="component" value="Unassembled WGS sequence"/>
</dbReference>
<accession>A0A6J7ZGX8</accession>
<organism evidence="1 2">
    <name type="scientific">Planktothrix rubescens CCAP 1459/22</name>
    <dbReference type="NCBI Taxonomy" id="329571"/>
    <lineage>
        <taxon>Bacteria</taxon>
        <taxon>Bacillati</taxon>
        <taxon>Cyanobacteriota</taxon>
        <taxon>Cyanophyceae</taxon>
        <taxon>Oscillatoriophycideae</taxon>
        <taxon>Oscillatoriales</taxon>
        <taxon>Microcoleaceae</taxon>
        <taxon>Planktothrix</taxon>
    </lineage>
</organism>